<proteinExistence type="predicted"/>
<dbReference type="Proteomes" id="UP000487649">
    <property type="component" value="Unassembled WGS sequence"/>
</dbReference>
<dbReference type="PANTHER" id="PTHR11373:SF4">
    <property type="entry name" value="DEOXYNUCLEOSIDE TRIPHOSPHATE TRIPHOSPHOHYDROLASE SAMHD1"/>
    <property type="match status" value="1"/>
</dbReference>
<reference evidence="2 3" key="1">
    <citation type="journal article" date="2019" name="Nat. Med.">
        <title>A library of human gut bacterial isolates paired with longitudinal multiomics data enables mechanistic microbiome research.</title>
        <authorList>
            <person name="Poyet M."/>
            <person name="Groussin M."/>
            <person name="Gibbons S.M."/>
            <person name="Avila-Pacheco J."/>
            <person name="Jiang X."/>
            <person name="Kearney S.M."/>
            <person name="Perrotta A.R."/>
            <person name="Berdy B."/>
            <person name="Zhao S."/>
            <person name="Lieberman T.D."/>
            <person name="Swanson P.K."/>
            <person name="Smith M."/>
            <person name="Roesemann S."/>
            <person name="Alexander J.E."/>
            <person name="Rich S.A."/>
            <person name="Livny J."/>
            <person name="Vlamakis H."/>
            <person name="Clish C."/>
            <person name="Bullock K."/>
            <person name="Deik A."/>
            <person name="Scott J."/>
            <person name="Pierce K.A."/>
            <person name="Xavier R.J."/>
            <person name="Alm E.J."/>
        </authorList>
    </citation>
    <scope>NUCLEOTIDE SEQUENCE [LARGE SCALE GENOMIC DNA]</scope>
    <source>
        <strain evidence="2 3">BIOML-A198</strain>
    </source>
</reference>
<dbReference type="PROSITE" id="PS51831">
    <property type="entry name" value="HD"/>
    <property type="match status" value="1"/>
</dbReference>
<dbReference type="Pfam" id="PF01966">
    <property type="entry name" value="HD"/>
    <property type="match status" value="1"/>
</dbReference>
<dbReference type="InterPro" id="IPR003607">
    <property type="entry name" value="HD/PDEase_dom"/>
</dbReference>
<dbReference type="InterPro" id="IPR045509">
    <property type="entry name" value="HD_assoc_2"/>
</dbReference>
<dbReference type="GO" id="GO:0006203">
    <property type="term" value="P:dGTP catabolic process"/>
    <property type="evidence" value="ECO:0007669"/>
    <property type="project" value="TreeGrafter"/>
</dbReference>
<dbReference type="RefSeq" id="WP_006784941.1">
    <property type="nucleotide sequence ID" value="NZ_CABJBH010000014.1"/>
</dbReference>
<feature type="domain" description="HD" evidence="1">
    <location>
        <begin position="56"/>
        <end position="173"/>
    </location>
</feature>
<organism evidence="2 3">
    <name type="scientific">Turicibacter sanguinis</name>
    <dbReference type="NCBI Taxonomy" id="154288"/>
    <lineage>
        <taxon>Bacteria</taxon>
        <taxon>Bacillati</taxon>
        <taxon>Bacillota</taxon>
        <taxon>Erysipelotrichia</taxon>
        <taxon>Erysipelotrichales</taxon>
        <taxon>Turicibacteraceae</taxon>
        <taxon>Turicibacter</taxon>
    </lineage>
</organism>
<dbReference type="Gene3D" id="1.10.3210.10">
    <property type="entry name" value="Hypothetical protein af1432"/>
    <property type="match status" value="1"/>
</dbReference>
<protein>
    <submittedName>
        <fullName evidence="2">HD domain-containing protein</fullName>
    </submittedName>
</protein>
<sequence>MKMLEEKVFRDPVYGYVHVYDKLIWDLIQTKEVQRLRRIKQLGGTYMVFHTAEHSRFSHSLGVYEMARQMIRALFHREIELDEEERLLILSAALLHDLGHGPFSHSFESVFEVRHEVFTERIIMENTEVNAVLENYQPGFAKKVRDVINKTYPNPLVINIISSQLDADRLDYLLRDAYFTGAPYGEIDVDRILRTMRVINNKIVYKVSGMHAIEDYLMSRYQMYWQVYLHSTGRSFDLIIQNMLRRVRELIESDYEFKKPIDDLRNLFLQAEPSIETYLKFDDSTIQYYAAQFTEEDDAILRDFADRFMSRRLFKEVHYIPSEQSHDKLENIKNYMIELGIDPNYYLLTDHSMKTPYDYYGHKTNCLPDCIELLMRDGSIQEISEVSTIIKGIIAVKAKQEHKIYFPLDLIEKCENCDAKIKILELLYENVRDEGRQR</sequence>
<name>A0A9X4XD03_9FIRM</name>
<evidence type="ECO:0000259" key="1">
    <source>
        <dbReference type="PROSITE" id="PS51831"/>
    </source>
</evidence>
<gene>
    <name evidence="2" type="ORF">GMA92_06735</name>
</gene>
<dbReference type="SMART" id="SM00471">
    <property type="entry name" value="HDc"/>
    <property type="match status" value="1"/>
</dbReference>
<accession>A0A9X4XD03</accession>
<dbReference type="Pfam" id="PF19276">
    <property type="entry name" value="HD_assoc_2"/>
    <property type="match status" value="1"/>
</dbReference>
<dbReference type="SUPFAM" id="SSF109604">
    <property type="entry name" value="HD-domain/PDEase-like"/>
    <property type="match status" value="1"/>
</dbReference>
<dbReference type="GeneID" id="60058104"/>
<dbReference type="PANTHER" id="PTHR11373">
    <property type="entry name" value="DEOXYNUCLEOSIDE TRIPHOSPHATE TRIPHOSPHOHYDROLASE"/>
    <property type="match status" value="1"/>
</dbReference>
<comment type="caution">
    <text evidence="2">The sequence shown here is derived from an EMBL/GenBank/DDBJ whole genome shotgun (WGS) entry which is preliminary data.</text>
</comment>
<dbReference type="InterPro" id="IPR050135">
    <property type="entry name" value="dGTPase-like"/>
</dbReference>
<dbReference type="AlphaFoldDB" id="A0A9X4XD03"/>
<dbReference type="CDD" id="cd00077">
    <property type="entry name" value="HDc"/>
    <property type="match status" value="1"/>
</dbReference>
<dbReference type="OrthoDB" id="9803619at2"/>
<dbReference type="InterPro" id="IPR006674">
    <property type="entry name" value="HD_domain"/>
</dbReference>
<dbReference type="GO" id="GO:0008832">
    <property type="term" value="F:dGTPase activity"/>
    <property type="evidence" value="ECO:0007669"/>
    <property type="project" value="TreeGrafter"/>
</dbReference>
<dbReference type="FunFam" id="1.10.3210.10:FF:000014">
    <property type="entry name" value="HD domain-containing protein"/>
    <property type="match status" value="1"/>
</dbReference>
<dbReference type="EMBL" id="WMQE01000012">
    <property type="protein sequence ID" value="MTK21113.1"/>
    <property type="molecule type" value="Genomic_DNA"/>
</dbReference>
<evidence type="ECO:0000313" key="2">
    <source>
        <dbReference type="EMBL" id="MTK21113.1"/>
    </source>
</evidence>
<evidence type="ECO:0000313" key="3">
    <source>
        <dbReference type="Proteomes" id="UP000487649"/>
    </source>
</evidence>